<feature type="repeat" description="CSPG" evidence="5">
    <location>
        <begin position="1174"/>
        <end position="1263"/>
    </location>
</feature>
<keyword evidence="7" id="KW-1133">Transmembrane helix</keyword>
<evidence type="ECO:0000256" key="5">
    <source>
        <dbReference type="PROSITE-ProRule" id="PRU01201"/>
    </source>
</evidence>
<dbReference type="SUPFAM" id="SSF49899">
    <property type="entry name" value="Concanavalin A-like lectins/glucanases"/>
    <property type="match status" value="2"/>
</dbReference>
<evidence type="ECO:0000256" key="2">
    <source>
        <dbReference type="ARBA" id="ARBA00022737"/>
    </source>
</evidence>
<keyword evidence="7" id="KW-0472">Membrane</keyword>
<dbReference type="Pfam" id="PF16184">
    <property type="entry name" value="Cadherin_3"/>
    <property type="match status" value="12"/>
</dbReference>
<evidence type="ECO:0000256" key="4">
    <source>
        <dbReference type="PROSITE-ProRule" id="PRU00122"/>
    </source>
</evidence>
<dbReference type="InterPro" id="IPR039005">
    <property type="entry name" value="CSPG_rpt"/>
</dbReference>
<feature type="domain" description="Laminin G" evidence="8">
    <location>
        <begin position="234"/>
        <end position="415"/>
    </location>
</feature>
<feature type="compositionally biased region" description="Polar residues" evidence="6">
    <location>
        <begin position="2312"/>
        <end position="2322"/>
    </location>
</feature>
<sequence>MKLGWGTHKCSELEPSVSDTCSELEILLHKEFTFIKNPPKHISILNKEKLSFFFGASYLKVPLQDAQSKTDIYLRFRTHRANAFLFLAAGSSDYCLVVLENGEIQVRINLGAGEAVLSSTPGLSLNDLLWHELELHRTDADLTLVIDSIHDTYLDIPGRFFELNVKYGVFIGGVGGFSELFLGNIPNFRGCIDDVLFNGHDILKMAAASSLTDEHNVFSVTWNCSDEFDALSNQPISFVEKGSFLALPSWNARNGGSISLDVKTQTSTAVLFYNAGVPLKPDFIALEILDGKTAVSVNEGNGAVVVQSDVEISDGIWHHIDVQFSQSYIEIVVDGHAKNLRPGLGDNRFFDLAGLFYVGGIELNKQARALQDGLQSILIEGAESSLKGCIKNIKINNQLLGFGEAEVTQGIQPDCTWEYMCLQEPCIPGAECYQDGVDSFRCICELDNCVRANFSSGYKLYTKSSKPIDLEILNLQPLVISEGGSDLITANHIKVILDYQQHGIRETGVLFHIVEEPKHGSLEIEIWRRTADSVFSLQDLNTDKVRYSHDGSETKTDSVVFELEFRPSTYRLPPFLEEKHRFVFHIQVLPVNDPPKLKLLAGKIFRIAKYTKKAITKDLLDTEDPDSQPKDIVYTILNLGSPENEAFFENAKIPGKSTDTFTQADINDNLIAYNNRGAGNVRVTVRVSDGILSDQSTATFRIVPFDLEVTLLNNTGITLSYDSYALITSENLTFADNAPDQNLEIRFDVVKQPTYGSLQRLRNNNRWYPVNHFTQRQLKKEKLRYVHNSGRPTYDDFKFTVSSGDIKFPTVYDFRVTYIAINLKQVCNYDLQLHRKVEGIISDTELKYETFPVATPSDHIIYTLKSLPVYGNVILFHSADSETRHKKLEIGSTFTQMDIDSKRLKYKLHRKSYSSVEDVLHFTVSTLSGINSKELEFKIKHEPGDIEAIIINEKVTVLEGGTSKIGPSELHIEIPSKAEIIYNITSPPKHGILRRLSADHNEVEEDFVSLVTSNEILQNRFVYVHSDSENERDMFHFVAYAAESDSDSFVYYGTVHIHVIMKNDNPPVREIDKIFHVVLDGERKLTGSDLKYVDPDIDSTPGDIQYTRREIPNGALFHIDDMSTQVYQFTQVDLDTGKIKFRHSGPPYGKAVLRITDGKFYATGILEIQASKPYINITRNTGLVVKRGENSVISASNLTVETNLDANSDDITYKITSSPKFGEILLNGKSVHEFTQKDLLLENVEYENHNSVSFQDAFSFSAFLDAITVEGRFEFRIYPDIYWEPLKVITNKTLHVDEEKIATIDASVLNITQTNINTNNITYTVQLPPKFGFLVMGDVSDYEDWKSVSKTSPAKIFTQSAINDKKLHYFHTEQNVSEDYFIFDVTNGITSLKDLTFHFKIISKIIFLKTSNITVVEGSEVPIKSNDISVTNPYYEDWITEYLVVEKPKHGYISYIKNTRSKILRFSASHLRSGFIHYVHDGSETTRDWFTVVANATALNKESAPSTVHVLVEPMNDEAPHIVNNTGLDVWEGDVTIITNKHLAAADEDSDPSDITFVISSPSNGYVTLKNDTKTPILSFTQDQIDRGMIAFVHTGEKAGGFKLQINDGTNYDSPHVFTITARVLRIILATNEKLSILPRMQQSITKDHLFVTTNDHDFTRVIDFTITRGPELGRLLVENPDGSLSPVSGFTQEQVNRNLVLYEHTKPMVGLKASDIIKFDIETQNAETLRDVEFHIEISVGNFASGNLDQLVVLHTLEVKEGGMAVIGQEHVDMSRLFSLWQGKGKSEFAKKLKIIIHSPPTNGWIETDSGNSSYVSKLSFNREDIKKKRVRYYHDDSDTFRDSFNVGFYLLDDKGYPDILLFNGTVNIIVHPVNDHPFTLQTQTASIQIVQGQSLTLGPHILNVTDADDVPKDVVYEILQSPSTGKLIMKNTSINTFTQEDINNNLVQYVHDGSSENRSAFNFKVSDGKHKPAYGVLDITIVPIKLHLKDLSAIEVQQGSTAAFLSSKNLGAETNANNEEIWYNVTSLPSYGHIFVSDNVLRQKDVFRQIDIDNGLVFYMQSDLTASEDYFVVSIKSGRNVLKYQIVNITVIPLVKQNILIVNSSGITFITADVLNASKLAQQTKSNPKFSVLKFPKLGVLKKINKFSKRSFPKSFEFTHEDLLNKRVAYEGKSMDIKGNTVDSFEYILTAPRVQPAKGKFIFTVQPSEVDLSTSVSTEFVTVALKPQPPPVKPDITRAVTSVPETENGEFQQPSLSNDHLLIAGIVLGIVIVCLVIIIVVKCRSIRNERNKKRTNESYFGQRHGKNKTVAGSHTAQSDLDLSDHNHSNGSISLSDDIPPPPPPPTSPSGSAGHLGCIGGNGTSKNRTLKKRGRCLDAEPSLPPPPYILENGEWTEINVPLPTCKVTPIPHGDEINETALKGPYLLRDPSESEDWSNYEGSELRFGPACNPVLRKNQYWV</sequence>
<keyword evidence="1" id="KW-0732">Signal</keyword>
<dbReference type="SMART" id="SM00282">
    <property type="entry name" value="LamG"/>
    <property type="match status" value="2"/>
</dbReference>
<feature type="domain" description="Laminin G" evidence="8">
    <location>
        <begin position="48"/>
        <end position="224"/>
    </location>
</feature>
<dbReference type="Gene3D" id="2.60.120.200">
    <property type="match status" value="2"/>
</dbReference>
<keyword evidence="3" id="KW-0325">Glycoprotein</keyword>
<dbReference type="PANTHER" id="PTHR45739:SF12">
    <property type="entry name" value="CHONDROITIN SULFATE PROTEOGLYCAN 4-LIKE ISOFORM X2"/>
    <property type="match status" value="1"/>
</dbReference>
<feature type="repeat" description="CSPG" evidence="5">
    <location>
        <begin position="1285"/>
        <end position="1386"/>
    </location>
</feature>
<dbReference type="InterPro" id="IPR013320">
    <property type="entry name" value="ConA-like_dom_sf"/>
</dbReference>
<feature type="repeat" description="CSPG" evidence="5">
    <location>
        <begin position="1519"/>
        <end position="1609"/>
    </location>
</feature>
<evidence type="ECO:0000256" key="3">
    <source>
        <dbReference type="ARBA" id="ARBA00023180"/>
    </source>
</evidence>
<feature type="repeat" description="CSPG" evidence="5">
    <location>
        <begin position="946"/>
        <end position="1040"/>
    </location>
</feature>
<evidence type="ECO:0000313" key="10">
    <source>
        <dbReference type="Proteomes" id="UP000807504"/>
    </source>
</evidence>
<comment type="caution">
    <text evidence="4">Lacks conserved residue(s) required for the propagation of feature annotation.</text>
</comment>
<evidence type="ECO:0000256" key="7">
    <source>
        <dbReference type="SAM" id="Phobius"/>
    </source>
</evidence>
<evidence type="ECO:0000256" key="1">
    <source>
        <dbReference type="ARBA" id="ARBA00022729"/>
    </source>
</evidence>
<dbReference type="Pfam" id="PF02210">
    <property type="entry name" value="Laminin_G_2"/>
    <property type="match status" value="1"/>
</dbReference>
<keyword evidence="2" id="KW-0677">Repeat</keyword>
<dbReference type="Proteomes" id="UP000807504">
    <property type="component" value="Unassembled WGS sequence"/>
</dbReference>
<gene>
    <name evidence="9" type="ORF">HNY73_002495</name>
</gene>
<dbReference type="EMBL" id="JABXBU010000002">
    <property type="protein sequence ID" value="KAF8794521.1"/>
    <property type="molecule type" value="Genomic_DNA"/>
</dbReference>
<dbReference type="Pfam" id="PF00054">
    <property type="entry name" value="Laminin_G_1"/>
    <property type="match status" value="1"/>
</dbReference>
<keyword evidence="10" id="KW-1185">Reference proteome</keyword>
<name>A0A8T0FTU8_ARGBR</name>
<keyword evidence="7" id="KW-0812">Transmembrane</keyword>
<dbReference type="InterPro" id="IPR051561">
    <property type="entry name" value="FRAS1_ECM"/>
</dbReference>
<proteinExistence type="predicted"/>
<dbReference type="PROSITE" id="PS51854">
    <property type="entry name" value="CSPG"/>
    <property type="match status" value="9"/>
</dbReference>
<feature type="repeat" description="CSPG" evidence="5">
    <location>
        <begin position="469"/>
        <end position="564"/>
    </location>
</feature>
<feature type="transmembrane region" description="Helical" evidence="7">
    <location>
        <begin position="2263"/>
        <end position="2285"/>
    </location>
</feature>
<evidence type="ECO:0000259" key="8">
    <source>
        <dbReference type="PROSITE" id="PS50025"/>
    </source>
</evidence>
<feature type="compositionally biased region" description="Pro residues" evidence="6">
    <location>
        <begin position="2340"/>
        <end position="2349"/>
    </location>
</feature>
<evidence type="ECO:0000313" key="9">
    <source>
        <dbReference type="EMBL" id="KAF8794521.1"/>
    </source>
</evidence>
<feature type="repeat" description="CSPG" evidence="5">
    <location>
        <begin position="1404"/>
        <end position="1495"/>
    </location>
</feature>
<dbReference type="CDD" id="cd00110">
    <property type="entry name" value="LamG"/>
    <property type="match status" value="2"/>
</dbReference>
<protein>
    <submittedName>
        <fullName evidence="9">Chondroitin sulfate proteoglycan 4 like protein</fullName>
    </submittedName>
</protein>
<evidence type="ECO:0000256" key="6">
    <source>
        <dbReference type="SAM" id="MobiDB-lite"/>
    </source>
</evidence>
<reference evidence="9" key="2">
    <citation type="submission" date="2020-06" db="EMBL/GenBank/DDBJ databases">
        <authorList>
            <person name="Sheffer M."/>
        </authorList>
    </citation>
    <scope>NUCLEOTIDE SEQUENCE</scope>
</reference>
<dbReference type="InterPro" id="IPR001791">
    <property type="entry name" value="Laminin_G"/>
</dbReference>
<feature type="repeat" description="CSPG" evidence="5">
    <location>
        <begin position="708"/>
        <end position="802"/>
    </location>
</feature>
<organism evidence="9 10">
    <name type="scientific">Argiope bruennichi</name>
    <name type="common">Wasp spider</name>
    <name type="synonym">Aranea bruennichi</name>
    <dbReference type="NCBI Taxonomy" id="94029"/>
    <lineage>
        <taxon>Eukaryota</taxon>
        <taxon>Metazoa</taxon>
        <taxon>Ecdysozoa</taxon>
        <taxon>Arthropoda</taxon>
        <taxon>Chelicerata</taxon>
        <taxon>Arachnida</taxon>
        <taxon>Araneae</taxon>
        <taxon>Araneomorphae</taxon>
        <taxon>Entelegynae</taxon>
        <taxon>Araneoidea</taxon>
        <taxon>Araneidae</taxon>
        <taxon>Argiope</taxon>
    </lineage>
</organism>
<comment type="caution">
    <text evidence="9">The sequence shown here is derived from an EMBL/GenBank/DDBJ whole genome shotgun (WGS) entry which is preliminary data.</text>
</comment>
<dbReference type="GO" id="GO:0009653">
    <property type="term" value="P:anatomical structure morphogenesis"/>
    <property type="evidence" value="ECO:0007669"/>
    <property type="project" value="TreeGrafter"/>
</dbReference>
<feature type="repeat" description="CSPG" evidence="5">
    <location>
        <begin position="1626"/>
        <end position="1723"/>
    </location>
</feature>
<dbReference type="PANTHER" id="PTHR45739">
    <property type="entry name" value="MATRIX PROTEIN, PUTATIVE-RELATED"/>
    <property type="match status" value="1"/>
</dbReference>
<accession>A0A8T0FTU8</accession>
<feature type="repeat" description="CSPG" evidence="5">
    <location>
        <begin position="1878"/>
        <end position="1968"/>
    </location>
</feature>
<dbReference type="PROSITE" id="PS50025">
    <property type="entry name" value="LAM_G_DOMAIN"/>
    <property type="match status" value="2"/>
</dbReference>
<reference evidence="9" key="1">
    <citation type="journal article" date="2020" name="bioRxiv">
        <title>Chromosome-level reference genome of the European wasp spider Argiope bruennichi: a resource for studies on range expansion and evolutionary adaptation.</title>
        <authorList>
            <person name="Sheffer M.M."/>
            <person name="Hoppe A."/>
            <person name="Krehenwinkel H."/>
            <person name="Uhl G."/>
            <person name="Kuss A.W."/>
            <person name="Jensen L."/>
            <person name="Jensen C."/>
            <person name="Gillespie R.G."/>
            <person name="Hoff K.J."/>
            <person name="Prost S."/>
        </authorList>
    </citation>
    <scope>NUCLEOTIDE SEQUENCE</scope>
</reference>
<feature type="region of interest" description="Disordered" evidence="6">
    <location>
        <begin position="2299"/>
        <end position="2382"/>
    </location>
</feature>